<evidence type="ECO:0000313" key="2">
    <source>
        <dbReference type="EMBL" id="DAE27367.1"/>
    </source>
</evidence>
<reference evidence="2" key="1">
    <citation type="journal article" date="2021" name="Proc. Natl. Acad. Sci. U.S.A.">
        <title>A Catalog of Tens of Thousands of Viruses from Human Metagenomes Reveals Hidden Associations with Chronic Diseases.</title>
        <authorList>
            <person name="Tisza M.J."/>
            <person name="Buck C.B."/>
        </authorList>
    </citation>
    <scope>NUCLEOTIDE SEQUENCE</scope>
    <source>
        <strain evidence="2">Ct8MV80</strain>
    </source>
</reference>
<dbReference type="EMBL" id="BK015835">
    <property type="protein sequence ID" value="DAE27367.1"/>
    <property type="molecule type" value="Genomic_DNA"/>
</dbReference>
<name>A0A8S5R7L4_9VIRU</name>
<proteinExistence type="predicted"/>
<evidence type="ECO:0000256" key="1">
    <source>
        <dbReference type="SAM" id="Phobius"/>
    </source>
</evidence>
<feature type="transmembrane region" description="Helical" evidence="1">
    <location>
        <begin position="12"/>
        <end position="31"/>
    </location>
</feature>
<keyword evidence="1" id="KW-1133">Transmembrane helix</keyword>
<protein>
    <submittedName>
        <fullName evidence="2">Uncharacterized protein</fullName>
    </submittedName>
</protein>
<keyword evidence="1" id="KW-0812">Transmembrane</keyword>
<organism evidence="2">
    <name type="scientific">virus sp. ct8MV80</name>
    <dbReference type="NCBI Taxonomy" id="2826793"/>
    <lineage>
        <taxon>Viruses</taxon>
    </lineage>
</organism>
<sequence length="37" mass="4428">MFLFLSTISENFLMMFINPLTFLCFVCYTSIRKDVQN</sequence>
<accession>A0A8S5R7L4</accession>
<keyword evidence="1" id="KW-0472">Membrane</keyword>